<evidence type="ECO:0000256" key="4">
    <source>
        <dbReference type="ARBA" id="ARBA00022490"/>
    </source>
</evidence>
<dbReference type="InterPro" id="IPR050534">
    <property type="entry name" value="Coronavir_polyprotein_1ab"/>
</dbReference>
<dbReference type="PANTHER" id="PTHR43788">
    <property type="entry name" value="DNA2/NAM7 HELICASE FAMILY MEMBER"/>
    <property type="match status" value="1"/>
</dbReference>
<keyword evidence="7" id="KW-0347">Helicase</keyword>
<evidence type="ECO:0000256" key="5">
    <source>
        <dbReference type="ARBA" id="ARBA00022741"/>
    </source>
</evidence>
<evidence type="ECO:0000256" key="8">
    <source>
        <dbReference type="ARBA" id="ARBA00022840"/>
    </source>
</evidence>
<dbReference type="GO" id="GO:0003723">
    <property type="term" value="F:RNA binding"/>
    <property type="evidence" value="ECO:0007669"/>
    <property type="project" value="InterPro"/>
</dbReference>
<dbReference type="Pfam" id="PF21138">
    <property type="entry name" value="SMUBP-2_HCS1_1B"/>
    <property type="match status" value="1"/>
</dbReference>
<dbReference type="RefSeq" id="WP_205720585.1">
    <property type="nucleotide sequence ID" value="NZ_CP070608.1"/>
</dbReference>
<feature type="domain" description="AAA+ ATPase" evidence="9">
    <location>
        <begin position="195"/>
        <end position="419"/>
    </location>
</feature>
<dbReference type="GO" id="GO:0005524">
    <property type="term" value="F:ATP binding"/>
    <property type="evidence" value="ECO:0007669"/>
    <property type="project" value="UniProtKB-KW"/>
</dbReference>
<name>A0A975A043_9BACT</name>
<dbReference type="InterPro" id="IPR047187">
    <property type="entry name" value="SF1_C_Upf1"/>
</dbReference>
<dbReference type="EMBL" id="CP070608">
    <property type="protein sequence ID" value="QSE96072.1"/>
    <property type="molecule type" value="Genomic_DNA"/>
</dbReference>
<keyword evidence="11" id="KW-1185">Reference proteome</keyword>
<dbReference type="InterPro" id="IPR027417">
    <property type="entry name" value="P-loop_NTPase"/>
</dbReference>
<dbReference type="SMART" id="SM00382">
    <property type="entry name" value="AAA"/>
    <property type="match status" value="1"/>
</dbReference>
<dbReference type="CDD" id="cd18808">
    <property type="entry name" value="SF1_C_Upf1"/>
    <property type="match status" value="1"/>
</dbReference>
<dbReference type="FunFam" id="3.40.50.300:FF:000326">
    <property type="entry name" value="P-loop containing nucleoside triphosphate hydrolase"/>
    <property type="match status" value="1"/>
</dbReference>
<dbReference type="PANTHER" id="PTHR43788:SF8">
    <property type="entry name" value="DNA-BINDING PROTEIN SMUBP-2"/>
    <property type="match status" value="1"/>
</dbReference>
<dbReference type="GO" id="GO:0043139">
    <property type="term" value="F:5'-3' DNA helicase activity"/>
    <property type="evidence" value="ECO:0007669"/>
    <property type="project" value="TreeGrafter"/>
</dbReference>
<keyword evidence="4" id="KW-0963">Cytoplasm</keyword>
<dbReference type="Gene3D" id="3.40.50.300">
    <property type="entry name" value="P-loop containing nucleotide triphosphate hydrolases"/>
    <property type="match status" value="2"/>
</dbReference>
<dbReference type="Gene3D" id="2.40.30.270">
    <property type="match status" value="1"/>
</dbReference>
<dbReference type="InterPro" id="IPR041679">
    <property type="entry name" value="DNA2/NAM7-like_C"/>
</dbReference>
<dbReference type="InterPro" id="IPR048761">
    <property type="entry name" value="SMUBP-2_HCS1_1B"/>
</dbReference>
<evidence type="ECO:0000313" key="11">
    <source>
        <dbReference type="Proteomes" id="UP000662783"/>
    </source>
</evidence>
<dbReference type="GO" id="GO:0016787">
    <property type="term" value="F:hydrolase activity"/>
    <property type="evidence" value="ECO:0007669"/>
    <property type="project" value="UniProtKB-KW"/>
</dbReference>
<dbReference type="KEGG" id="fuv:JR347_10635"/>
<dbReference type="GO" id="GO:0005737">
    <property type="term" value="C:cytoplasm"/>
    <property type="evidence" value="ECO:0007669"/>
    <property type="project" value="UniProtKB-SubCell"/>
</dbReference>
<dbReference type="AlphaFoldDB" id="A0A975A043"/>
<evidence type="ECO:0000259" key="9">
    <source>
        <dbReference type="SMART" id="SM00382"/>
    </source>
</evidence>
<dbReference type="Pfam" id="PF13086">
    <property type="entry name" value="AAA_11"/>
    <property type="match status" value="1"/>
</dbReference>
<dbReference type="InterPro" id="IPR041677">
    <property type="entry name" value="DNA2/NAM7_AAA_11"/>
</dbReference>
<dbReference type="EC" id="3.6.4.12" evidence="3"/>
<organism evidence="10 11">
    <name type="scientific">Fulvivirga lutea</name>
    <dbReference type="NCBI Taxonomy" id="2810512"/>
    <lineage>
        <taxon>Bacteria</taxon>
        <taxon>Pseudomonadati</taxon>
        <taxon>Bacteroidota</taxon>
        <taxon>Cytophagia</taxon>
        <taxon>Cytophagales</taxon>
        <taxon>Fulvivirgaceae</taxon>
        <taxon>Fulvivirga</taxon>
    </lineage>
</organism>
<keyword evidence="5" id="KW-0547">Nucleotide-binding</keyword>
<accession>A0A975A043</accession>
<dbReference type="Proteomes" id="UP000662783">
    <property type="component" value="Chromosome"/>
</dbReference>
<comment type="similarity">
    <text evidence="2">Belongs to the DNA2/NAM7 helicase family.</text>
</comment>
<dbReference type="SUPFAM" id="SSF52540">
    <property type="entry name" value="P-loop containing nucleoside triphosphate hydrolases"/>
    <property type="match status" value="1"/>
</dbReference>
<dbReference type="InterPro" id="IPR003593">
    <property type="entry name" value="AAA+_ATPase"/>
</dbReference>
<proteinExistence type="inferred from homology"/>
<keyword evidence="8" id="KW-0067">ATP-binding</keyword>
<reference evidence="10" key="1">
    <citation type="submission" date="2021-02" db="EMBL/GenBank/DDBJ databases">
        <title>Fulvivirga sp. S481 isolated from sea water.</title>
        <authorList>
            <person name="Bae S.S."/>
            <person name="Baek K."/>
        </authorList>
    </citation>
    <scope>NUCLEOTIDE SEQUENCE</scope>
    <source>
        <strain evidence="10">S481</strain>
    </source>
</reference>
<evidence type="ECO:0000256" key="1">
    <source>
        <dbReference type="ARBA" id="ARBA00004496"/>
    </source>
</evidence>
<comment type="subcellular location">
    <subcellularLocation>
        <location evidence="1">Cytoplasm</location>
    </subcellularLocation>
</comment>
<dbReference type="GO" id="GO:0005694">
    <property type="term" value="C:chromosome"/>
    <property type="evidence" value="ECO:0007669"/>
    <property type="project" value="UniProtKB-ARBA"/>
</dbReference>
<dbReference type="Pfam" id="PF13087">
    <property type="entry name" value="AAA_12"/>
    <property type="match status" value="1"/>
</dbReference>
<protein>
    <recommendedName>
        <fullName evidence="3">DNA helicase</fullName>
        <ecNumber evidence="3">3.6.4.12</ecNumber>
    </recommendedName>
</protein>
<gene>
    <name evidence="10" type="ORF">JR347_10635</name>
</gene>
<evidence type="ECO:0000256" key="3">
    <source>
        <dbReference type="ARBA" id="ARBA00012551"/>
    </source>
</evidence>
<evidence type="ECO:0000313" key="10">
    <source>
        <dbReference type="EMBL" id="QSE96072.1"/>
    </source>
</evidence>
<sequence length="632" mass="71420">MPDIDQGIKRLIELLKIEKEEDLLQYKLKMSDTSIAERRKQGVCWFPLIIENTRFNAGERLVISVRRPDKYQEPHLFSSGKLVSFFSAEGENKESINGVVNNVSKDQMLITLNSDDEPYWMKKGQLGVQLLFDESSYREMNKALKKLIKTEEAHTLKLKNILLGNETPLFKESKPYQSQGLNDSQNTALNKVLNAETVSVIHGPPGTGKTTTLIESIVETLKSENQVLVCAPSNNAVDLLVEKLTEHQVNVLRIGHPARVTEEMLSLTLDAKIANHKDFKDYKAMRKKADEFFGMAKKYKRSFGYAEREQRKLLYDEAHQYKDAAEQLNFYITNDIISKAQVIAGTLVAANNYAVKGIKFKTVFIDEAAQALEPATWIPILKAERVIFAGDHHQLPPTIKSMEAAKGGLDVSLFEKAMRKNEAQTLLQVQYRMNEVIMGFSNNYFYDGQLKAHTSVANHTIFPEDDPLEFIDTAGTGFYESIDPETKSSFNEEEAGILQTHLTNYLNQLISIGGTKELSVGIIAPYSAQITRLKERIEAPEGFEGKLSINTIDGFQGQERDIIYISMVRSNEKGEIGFLANERRMNVAMTRAKKKLVVVGDSATLSQNKFYNAFIEYAQSNGLYKSAYEFMY</sequence>
<evidence type="ECO:0000256" key="2">
    <source>
        <dbReference type="ARBA" id="ARBA00007913"/>
    </source>
</evidence>
<keyword evidence="6" id="KW-0378">Hydrolase</keyword>
<evidence type="ECO:0000256" key="7">
    <source>
        <dbReference type="ARBA" id="ARBA00022806"/>
    </source>
</evidence>
<evidence type="ECO:0000256" key="6">
    <source>
        <dbReference type="ARBA" id="ARBA00022801"/>
    </source>
</evidence>